<dbReference type="InterPro" id="IPR040839">
    <property type="entry name" value="MG4"/>
</dbReference>
<dbReference type="SUPFAM" id="SSF81296">
    <property type="entry name" value="E set domains"/>
    <property type="match status" value="1"/>
</dbReference>
<dbReference type="InterPro" id="IPR036595">
    <property type="entry name" value="A-macroglobulin_rcpt-bd_sf"/>
</dbReference>
<dbReference type="GeneID" id="110077995"/>
<reference evidence="14" key="2">
    <citation type="submission" date="2025-08" db="UniProtKB">
        <authorList>
            <consortium name="RefSeq"/>
        </authorList>
    </citation>
    <scope>IDENTIFICATION</scope>
</reference>
<protein>
    <submittedName>
        <fullName evidence="14">Alpha-2-macroglobulin-like protein 1 isoform X2</fullName>
    </submittedName>
</protein>
<accession>A0ABM5FQV1</accession>
<keyword evidence="13" id="KW-1185">Reference proteome</keyword>
<feature type="domain" description="Alpha-macroglobulin receptor-binding" evidence="12">
    <location>
        <begin position="1359"/>
        <end position="1446"/>
    </location>
</feature>
<feature type="domain" description="Alpha-2-macroglobulin bait region" evidence="10">
    <location>
        <begin position="466"/>
        <end position="616"/>
    </location>
</feature>
<dbReference type="InterPro" id="IPR041813">
    <property type="entry name" value="A2M_TED"/>
</dbReference>
<comment type="similarity">
    <text evidence="2">Belongs to the protease inhibitor I39 (alpha-2-macroglobulin) family.</text>
</comment>
<evidence type="ECO:0000256" key="5">
    <source>
        <dbReference type="ARBA" id="ARBA00022729"/>
    </source>
</evidence>
<keyword evidence="7" id="KW-1015">Disulfide bond</keyword>
<dbReference type="Gene3D" id="2.60.40.10">
    <property type="entry name" value="Immunoglobulins"/>
    <property type="match status" value="2"/>
</dbReference>
<feature type="chain" id="PRO_5046649963" evidence="9">
    <location>
        <begin position="22"/>
        <end position="1455"/>
    </location>
</feature>
<evidence type="ECO:0000256" key="1">
    <source>
        <dbReference type="ARBA" id="ARBA00004613"/>
    </source>
</evidence>
<dbReference type="InterPro" id="IPR009048">
    <property type="entry name" value="A-macroglobulin_rcpt-bd"/>
</dbReference>
<keyword evidence="3" id="KW-0964">Secreted</keyword>
<proteinExistence type="inferred from homology"/>
<comment type="subcellular location">
    <subcellularLocation>
        <location evidence="1">Secreted</location>
    </subcellularLocation>
</comment>
<evidence type="ECO:0000259" key="10">
    <source>
        <dbReference type="SMART" id="SM01359"/>
    </source>
</evidence>
<dbReference type="RefSeq" id="XP_072847752.1">
    <property type="nucleotide sequence ID" value="XM_072991651.1"/>
</dbReference>
<dbReference type="PANTHER" id="PTHR11412:SF185">
    <property type="entry name" value="ALPHA-2-MACROGLOBULIN-LIKE PROTEIN 1"/>
    <property type="match status" value="1"/>
</dbReference>
<dbReference type="InterPro" id="IPR047565">
    <property type="entry name" value="Alpha-macroglob_thiol-ester_cl"/>
</dbReference>
<dbReference type="SMART" id="SM01361">
    <property type="entry name" value="A2M_recep"/>
    <property type="match status" value="1"/>
</dbReference>
<keyword evidence="8" id="KW-0325">Glycoprotein</keyword>
<dbReference type="InterPro" id="IPR001599">
    <property type="entry name" value="Macroglobln_a2"/>
</dbReference>
<dbReference type="InterPro" id="IPR011625">
    <property type="entry name" value="A2M_N_BRD"/>
</dbReference>
<dbReference type="InterPro" id="IPR008930">
    <property type="entry name" value="Terpenoid_cyclase/PrenylTrfase"/>
</dbReference>
<dbReference type="PANTHER" id="PTHR11412">
    <property type="entry name" value="MACROGLOBULIN / COMPLEMENT"/>
    <property type="match status" value="1"/>
</dbReference>
<dbReference type="Gene3D" id="2.20.130.20">
    <property type="match status" value="1"/>
</dbReference>
<dbReference type="Gene3D" id="2.60.40.1940">
    <property type="match status" value="1"/>
</dbReference>
<feature type="signal peptide" evidence="9">
    <location>
        <begin position="1"/>
        <end position="21"/>
    </location>
</feature>
<dbReference type="Pfam" id="PF07678">
    <property type="entry name" value="TED_complement"/>
    <property type="match status" value="1"/>
</dbReference>
<evidence type="ECO:0000256" key="4">
    <source>
        <dbReference type="ARBA" id="ARBA00022690"/>
    </source>
</evidence>
<evidence type="ECO:0000259" key="11">
    <source>
        <dbReference type="SMART" id="SM01360"/>
    </source>
</evidence>
<reference evidence="13" key="1">
    <citation type="submission" date="2025-05" db="UniProtKB">
        <authorList>
            <consortium name="RefSeq"/>
        </authorList>
    </citation>
    <scope>NUCLEOTIDE SEQUENCE [LARGE SCALE GENOMIC DNA]</scope>
</reference>
<feature type="domain" description="Alpha-2-macroglobulin" evidence="11">
    <location>
        <begin position="755"/>
        <end position="845"/>
    </location>
</feature>
<evidence type="ECO:0000256" key="9">
    <source>
        <dbReference type="SAM" id="SignalP"/>
    </source>
</evidence>
<dbReference type="InterPro" id="IPR002890">
    <property type="entry name" value="MG2"/>
</dbReference>
<dbReference type="SMART" id="SM01419">
    <property type="entry name" value="Thiol-ester_cl"/>
    <property type="match status" value="1"/>
</dbReference>
<organism evidence="13 14">
    <name type="scientific">Pogona vitticeps</name>
    <name type="common">central bearded dragon</name>
    <dbReference type="NCBI Taxonomy" id="103695"/>
    <lineage>
        <taxon>Eukaryota</taxon>
        <taxon>Metazoa</taxon>
        <taxon>Chordata</taxon>
        <taxon>Craniata</taxon>
        <taxon>Vertebrata</taxon>
        <taxon>Euteleostomi</taxon>
        <taxon>Lepidosauria</taxon>
        <taxon>Squamata</taxon>
        <taxon>Bifurcata</taxon>
        <taxon>Unidentata</taxon>
        <taxon>Episquamata</taxon>
        <taxon>Toxicofera</taxon>
        <taxon>Iguania</taxon>
        <taxon>Acrodonta</taxon>
        <taxon>Agamidae</taxon>
        <taxon>Amphibolurinae</taxon>
        <taxon>Pogona</taxon>
    </lineage>
</organism>
<evidence type="ECO:0000256" key="3">
    <source>
        <dbReference type="ARBA" id="ARBA00022525"/>
    </source>
</evidence>
<dbReference type="SMART" id="SM01359">
    <property type="entry name" value="A2M_N_2"/>
    <property type="match status" value="1"/>
</dbReference>
<dbReference type="Pfam" id="PF17789">
    <property type="entry name" value="MG4"/>
    <property type="match status" value="1"/>
</dbReference>
<dbReference type="SUPFAM" id="SSF48239">
    <property type="entry name" value="Terpenoid cyclases/Protein prenyltransferases"/>
    <property type="match status" value="1"/>
</dbReference>
<dbReference type="Gene3D" id="1.50.10.20">
    <property type="match status" value="1"/>
</dbReference>
<dbReference type="InterPro" id="IPR050473">
    <property type="entry name" value="A2M/Complement_sys"/>
</dbReference>
<keyword evidence="5 9" id="KW-0732">Signal</keyword>
<dbReference type="InterPro" id="IPR041555">
    <property type="entry name" value="MG3"/>
</dbReference>
<dbReference type="Pfam" id="PF00207">
    <property type="entry name" value="A2M"/>
    <property type="match status" value="1"/>
</dbReference>
<dbReference type="InterPro" id="IPR019742">
    <property type="entry name" value="MacrogloblnA2_CS"/>
</dbReference>
<evidence type="ECO:0000256" key="2">
    <source>
        <dbReference type="ARBA" id="ARBA00010952"/>
    </source>
</evidence>
<sequence length="1455" mass="163435">MGAAVFLWALALLSCMTLASSDPHYLVVVPAVINHPNTEKLCILLHSLPETVHLEVKLETEAENHTLVQKDVEKPGIYECISFQVPDFAPSENILSENEEIAHVHVFIQKGDSVSFEGRKKVLMRYAHPKVFIKPSKPFYKPGETAKFRIVRLNGEFKAVGERIPEILLEDPYGNRIGQWVDMKPHHGILDLSFPLASEAALGTYTIKLEGISFDKKKETEKTFTVEEYELHNFEVLFEIPSLVTTSDKEFQVKVCGKYTYGKPVQGNVHLHLTRDISYIFEEVLDETLSIIEKEYTGQADKTGCATFTINGADIKLVQKGYAKYISLTAEMEEKGTGVMEEKSIDIPIAVKEVTVKFGTLNPFYKQGFPYTGKMTVSVLGLPVQNWTVYLTVDVDDVKTNIPYVTDENGEVQFSLDTTNWKNTLVSLWGRYYLEDVTGLEGKWRMIESEDLMWLKPFYSDSNSFLEIQHIEEELPCGEDQEVLVDYILDRKELDAEADHLDVYYLILSKGRIVSSGQKRVPVGKDETLKGTFSLTLSASSDLAPFAWLLLYAVFADGEVAADIDVFTIENCFKHKVTLDFSEKEQLPGSKVNLQLEAAPGALCSVQAIDKSVTLKKDDSLTAEKIYEAFAASDSGIVSARGFSYRLEDFEPYPCLPPHGPSQSQKQSSRAAPWYQNEADVYSLFKTLRMKILTNMEVKKPVSCDLPSAERIPFRGTLKKGPENNALVEEGSQAVDSVETKTEEKARTRSEFPETWIWDLVPIDEEGKAVRSVTVPDTITEWNANAFCLASDVGFGLSEEVPLKIFKPFFVEMQLPYSVVRGETFQMKTSVFNYLTECIQVRVNLLESQEVEVMPCPDCQFTHCLCADEAKTFSWNMTATHLGHVKLSVTAEAMASQELCGNKVSVIPKRGQSDTVIKSLLVKPEGILEEKNHNKFLCSSGDPLVESISLELPEAVVKDSARATISAVGDILGISLQHLESLIQLPLGCGEQNMIKFVPNILALQYLEKTNQATPETKDWVKNLMKMGYQRQLLYKHDNGSYSAFGKRDTEGNTWLTAFVAKAFVQAKSYIYIEEKHIQDAIHWLRQHQHPSGCFQSVGRVFNNAVKGGVKDDLSLTAYVTASLLESHLEKNDTMVDDALLCLKRNLSSVDGVYSKALLAYVFALANDMETRQQLLKELQADKIENLIFFFNIEVVAYLLLAHLSAPEVSPDDINVASKLAGALVLLQNAYGGFSSTQDSIVALQALTKYAGLTYREIEELKVLVKSSKDFQHEFHVDKKNRLVLQKVSLPEIPGQYKVEVSGNGCVYVQATLRYNEPALKSDAFALNVTTSSKDCSQNSIKQFDVYLQVSYTGERETSNMVILEVNMLSGFRPMKKSVKKLLGMTQVKNVEIENDKVNIYLDQMDNNVQKYNFSVKQRTEVLDLKAATVKVYDYYHPDDNVVEEYNTPCSRDHQ</sequence>
<dbReference type="Pfam" id="PF17791">
    <property type="entry name" value="MG3"/>
    <property type="match status" value="1"/>
</dbReference>
<dbReference type="Pfam" id="PF07703">
    <property type="entry name" value="A2M_BRD"/>
    <property type="match status" value="1"/>
</dbReference>
<dbReference type="SUPFAM" id="SSF49410">
    <property type="entry name" value="Alpha-macroglobulin receptor domain"/>
    <property type="match status" value="1"/>
</dbReference>
<dbReference type="CDD" id="cd02897">
    <property type="entry name" value="A2M_2"/>
    <property type="match status" value="1"/>
</dbReference>
<evidence type="ECO:0000256" key="8">
    <source>
        <dbReference type="ARBA" id="ARBA00023180"/>
    </source>
</evidence>
<dbReference type="InterPro" id="IPR014756">
    <property type="entry name" value="Ig_E-set"/>
</dbReference>
<dbReference type="SMART" id="SM01360">
    <property type="entry name" value="A2M"/>
    <property type="match status" value="1"/>
</dbReference>
<dbReference type="Gene3D" id="2.60.120.1540">
    <property type="match status" value="1"/>
</dbReference>
<dbReference type="PROSITE" id="PS00477">
    <property type="entry name" value="ALPHA_2_MACROGLOBULIN"/>
    <property type="match status" value="1"/>
</dbReference>
<gene>
    <name evidence="14" type="primary">LOC110077995</name>
</gene>
<dbReference type="Gene3D" id="6.20.50.160">
    <property type="match status" value="1"/>
</dbReference>
<dbReference type="Gene3D" id="2.60.40.690">
    <property type="entry name" value="Alpha-macroglobulin, receptor-binding domain"/>
    <property type="match status" value="1"/>
</dbReference>
<evidence type="ECO:0000256" key="7">
    <source>
        <dbReference type="ARBA" id="ARBA00023157"/>
    </source>
</evidence>
<evidence type="ECO:0000313" key="14">
    <source>
        <dbReference type="RefSeq" id="XP_072847752.1"/>
    </source>
</evidence>
<dbReference type="InterPro" id="IPR013783">
    <property type="entry name" value="Ig-like_fold"/>
</dbReference>
<dbReference type="InterPro" id="IPR011626">
    <property type="entry name" value="Alpha-macroglobulin_TED"/>
</dbReference>
<keyword evidence="4" id="KW-0646">Protease inhibitor</keyword>
<dbReference type="Proteomes" id="UP001652642">
    <property type="component" value="Chromosome 2"/>
</dbReference>
<evidence type="ECO:0000313" key="13">
    <source>
        <dbReference type="Proteomes" id="UP001652642"/>
    </source>
</evidence>
<evidence type="ECO:0000259" key="12">
    <source>
        <dbReference type="SMART" id="SM01361"/>
    </source>
</evidence>
<dbReference type="Pfam" id="PF07677">
    <property type="entry name" value="A2M_recep"/>
    <property type="match status" value="1"/>
</dbReference>
<dbReference type="Gene3D" id="2.60.40.1930">
    <property type="match status" value="2"/>
</dbReference>
<keyword evidence="6" id="KW-0722">Serine protease inhibitor</keyword>
<evidence type="ECO:0000256" key="6">
    <source>
        <dbReference type="ARBA" id="ARBA00022900"/>
    </source>
</evidence>
<name>A0ABM5FQV1_9SAUR</name>
<dbReference type="Pfam" id="PF01835">
    <property type="entry name" value="MG2"/>
    <property type="match status" value="1"/>
</dbReference>